<evidence type="ECO:0000313" key="1">
    <source>
        <dbReference type="EMBL" id="CAL5029451.1"/>
    </source>
</evidence>
<sequence>MAATDAAVMPAGSVDLDDFNIDDFDVDFDFDFDYFDLGDLAADEFCDAYSAFLANADAKRVGGGADTGGWIGDLCSGGGEGISSSREGSPDSVVTDGPLAGDEDDVSAFVAELEQFLMEDGDAAGPGGDRAEEDLVCADDFFADLFDDDDFNCFVKAAPGALHDGDEEEEIGDGDVVLAAREEDDEPTSRKRARHKIKGTTMTPWWGELEMTRRHLARIQVPAPWPSAAAAVPPVLRVA</sequence>
<dbReference type="AlphaFoldDB" id="A0ABC9D0E6"/>
<organism evidence="1 2">
    <name type="scientific">Urochloa decumbens</name>
    <dbReference type="NCBI Taxonomy" id="240449"/>
    <lineage>
        <taxon>Eukaryota</taxon>
        <taxon>Viridiplantae</taxon>
        <taxon>Streptophyta</taxon>
        <taxon>Embryophyta</taxon>
        <taxon>Tracheophyta</taxon>
        <taxon>Spermatophyta</taxon>
        <taxon>Magnoliopsida</taxon>
        <taxon>Liliopsida</taxon>
        <taxon>Poales</taxon>
        <taxon>Poaceae</taxon>
        <taxon>PACMAD clade</taxon>
        <taxon>Panicoideae</taxon>
        <taxon>Panicodae</taxon>
        <taxon>Paniceae</taxon>
        <taxon>Melinidinae</taxon>
        <taxon>Urochloa</taxon>
    </lineage>
</organism>
<protein>
    <submittedName>
        <fullName evidence="1">Uncharacterized protein</fullName>
    </submittedName>
</protein>
<keyword evidence="2" id="KW-1185">Reference proteome</keyword>
<dbReference type="Proteomes" id="UP001497457">
    <property type="component" value="Chromosome 31b"/>
</dbReference>
<name>A0ABC9D0E6_9POAL</name>
<evidence type="ECO:0000313" key="2">
    <source>
        <dbReference type="Proteomes" id="UP001497457"/>
    </source>
</evidence>
<accession>A0ABC9D0E6</accession>
<dbReference type="EMBL" id="OZ075141">
    <property type="protein sequence ID" value="CAL5029451.1"/>
    <property type="molecule type" value="Genomic_DNA"/>
</dbReference>
<reference evidence="1 2" key="2">
    <citation type="submission" date="2024-10" db="EMBL/GenBank/DDBJ databases">
        <authorList>
            <person name="Ryan C."/>
        </authorList>
    </citation>
    <scope>NUCLEOTIDE SEQUENCE [LARGE SCALE GENOMIC DNA]</scope>
</reference>
<reference evidence="2" key="1">
    <citation type="submission" date="2024-06" db="EMBL/GenBank/DDBJ databases">
        <authorList>
            <person name="Ryan C."/>
        </authorList>
    </citation>
    <scope>NUCLEOTIDE SEQUENCE [LARGE SCALE GENOMIC DNA]</scope>
</reference>
<proteinExistence type="predicted"/>
<gene>
    <name evidence="1" type="ORF">URODEC1_LOCUS80379</name>
</gene>